<evidence type="ECO:0000313" key="8">
    <source>
        <dbReference type="EMBL" id="SEV91224.1"/>
    </source>
</evidence>
<dbReference type="PANTHER" id="PTHR30290:SF9">
    <property type="entry name" value="OLIGOPEPTIDE-BINDING PROTEIN APPA"/>
    <property type="match status" value="1"/>
</dbReference>
<reference evidence="9" key="3">
    <citation type="submission" date="2016-10" db="EMBL/GenBank/DDBJ databases">
        <authorList>
            <person name="Varghese N."/>
            <person name="Submissions S."/>
        </authorList>
    </citation>
    <scope>NUCLEOTIDE SEQUENCE [LARGE SCALE GENOMIC DNA]</scope>
    <source>
        <strain evidence="9">OGL-20</strain>
    </source>
</reference>
<evidence type="ECO:0000313" key="9">
    <source>
        <dbReference type="Proteomes" id="UP000182125"/>
    </source>
</evidence>
<evidence type="ECO:0000256" key="3">
    <source>
        <dbReference type="ARBA" id="ARBA00022729"/>
    </source>
</evidence>
<dbReference type="Proteomes" id="UP000250136">
    <property type="component" value="Chromosome"/>
</dbReference>
<evidence type="ECO:0000313" key="7">
    <source>
        <dbReference type="EMBL" id="ASJ12416.1"/>
    </source>
</evidence>
<protein>
    <submittedName>
        <fullName evidence="8">Peptide/nickel transport system substrate-binding protein</fullName>
    </submittedName>
</protein>
<dbReference type="SUPFAM" id="SSF53850">
    <property type="entry name" value="Periplasmic binding protein-like II"/>
    <property type="match status" value="1"/>
</dbReference>
<feature type="compositionally biased region" description="Pro residues" evidence="4">
    <location>
        <begin position="735"/>
        <end position="744"/>
    </location>
</feature>
<comment type="similarity">
    <text evidence="1">Belongs to the bacterial solute-binding protein 5 family.</text>
</comment>
<dbReference type="Pfam" id="PF00496">
    <property type="entry name" value="SBP_bac_5"/>
    <property type="match status" value="1"/>
</dbReference>
<keyword evidence="5" id="KW-1133">Transmembrane helix</keyword>
<dbReference type="EMBL" id="FOIW01000001">
    <property type="protein sequence ID" value="SEV91224.1"/>
    <property type="molecule type" value="Genomic_DNA"/>
</dbReference>
<keyword evidence="3" id="KW-0732">Signal</keyword>
<organism evidence="8 9">
    <name type="scientific">Thermococcus thioreducens</name>
    <dbReference type="NCBI Taxonomy" id="277988"/>
    <lineage>
        <taxon>Archaea</taxon>
        <taxon>Methanobacteriati</taxon>
        <taxon>Methanobacteriota</taxon>
        <taxon>Thermococci</taxon>
        <taxon>Thermococcales</taxon>
        <taxon>Thermococcaceae</taxon>
        <taxon>Thermococcus</taxon>
    </lineage>
</organism>
<dbReference type="InterPro" id="IPR039424">
    <property type="entry name" value="SBP_5"/>
</dbReference>
<dbReference type="InterPro" id="IPR000914">
    <property type="entry name" value="SBP_5_dom"/>
</dbReference>
<dbReference type="KEGG" id="ttd:A3L14_05695"/>
<reference evidence="7 10" key="1">
    <citation type="submission" date="2016-04" db="EMBL/GenBank/DDBJ databases">
        <title>Complete genome sequence of Thermococcus thioreducens type strain OGL-20P.</title>
        <authorList>
            <person name="Oger P.M."/>
        </authorList>
    </citation>
    <scope>NUCLEOTIDE SEQUENCE [LARGE SCALE GENOMIC DNA]</scope>
    <source>
        <strain evidence="7 10">OGL-20P</strain>
    </source>
</reference>
<proteinExistence type="inferred from homology"/>
<dbReference type="AlphaFoldDB" id="A0A1I0MT17"/>
<keyword evidence="5" id="KW-0472">Membrane</keyword>
<dbReference type="Proteomes" id="UP000182125">
    <property type="component" value="Unassembled WGS sequence"/>
</dbReference>
<sequence length="789" mass="88552">MRSVIALSLLLLVLLAPLAGAEEWSPIDVIKFQGVQNPELVLRQIAKGEYDIGLFSLPADEYRRLDEDLLKNLELYKTVVSYNELTFNTYHDPDKDAPIVTVGNETYFNPFAIREVRFAMNYLISREYIVREIYRGGAAPMFGCIRPSHPADKYFEPVYAALNLTAEGNEELALQMIETAMGEAAESVAEYGHRLEKVNGTWYFDGKPVTIKFVIRIEDERKGIGMYVSKQLQKAGFAVEELLWDRQKAGQVVFARPSSNYEWNIYTGGWKVRGQPELWVDDYAAWFYSAWYGYLPGAVEPKHVNTVTVMDFLREAGNGDPDNGLRVIGAEYYSKASELGGILNWTEEELTRLLFNLSTEVNGESYAITSARQYWDLQKIAIGIGIMESARIFLVEEWELSPVNREGVVGITPDPTTGILNRWSLLDVRTPGGVLRVAYFVPTCGGLCLPFNPVSGFDTHIFPANLWGLVHDPGIFLGPNGLYTPYRCNWTVERGEFTVPDDAVIYNQTQGWISLHKGETANVRVTVACNLGEWHDGVKMRTEDIRYYIAFLYTWAYRDGADDPYYDGSLSDAAESLSRVLGFEFADNGYVVYGNYAHPFADDLTAKTYVFYPAFPWELYYAMGELVARSQAYGIPRKYSFSEGGKDVSCLNLLAREHAADMTEVLEVLREEKAVPEAIADDVSNPEEGYTLAIEWIRGMGHAVISNGPFYVDNYVPENLSLELRRFHGRSPVVPSSPTPPPSGTPNQSRTESTTPAAPPADQKSDIRVYAVGLVTLLILALLFAGRRK</sequence>
<reference evidence="8" key="2">
    <citation type="submission" date="2016-10" db="EMBL/GenBank/DDBJ databases">
        <authorList>
            <person name="de Groot N.N."/>
        </authorList>
    </citation>
    <scope>NUCLEOTIDE SEQUENCE [LARGE SCALE GENOMIC DNA]</scope>
    <source>
        <strain evidence="8">OGL-20</strain>
    </source>
</reference>
<name>A0A1I0MT17_9EURY</name>
<dbReference type="Gene3D" id="3.10.105.10">
    <property type="entry name" value="Dipeptide-binding Protein, Domain 3"/>
    <property type="match status" value="1"/>
</dbReference>
<keyword evidence="5" id="KW-0812">Transmembrane</keyword>
<evidence type="ECO:0000259" key="6">
    <source>
        <dbReference type="Pfam" id="PF00496"/>
    </source>
</evidence>
<evidence type="ECO:0000256" key="5">
    <source>
        <dbReference type="SAM" id="Phobius"/>
    </source>
</evidence>
<gene>
    <name evidence="7" type="ORF">A3L14_05695</name>
    <name evidence="8" type="ORF">SAMN05216170_0816</name>
</gene>
<dbReference type="EMBL" id="CP015105">
    <property type="protein sequence ID" value="ASJ12416.1"/>
    <property type="molecule type" value="Genomic_DNA"/>
</dbReference>
<accession>A0A1I0MT17</accession>
<dbReference type="GO" id="GO:1904680">
    <property type="term" value="F:peptide transmembrane transporter activity"/>
    <property type="evidence" value="ECO:0007669"/>
    <property type="project" value="TreeGrafter"/>
</dbReference>
<feature type="transmembrane region" description="Helical" evidence="5">
    <location>
        <begin position="767"/>
        <end position="786"/>
    </location>
</feature>
<keyword evidence="10" id="KW-1185">Reference proteome</keyword>
<dbReference type="RefSeq" id="WP_055428803.1">
    <property type="nucleotide sequence ID" value="NZ_CP015105.1"/>
</dbReference>
<feature type="region of interest" description="Disordered" evidence="4">
    <location>
        <begin position="731"/>
        <end position="762"/>
    </location>
</feature>
<evidence type="ECO:0000256" key="1">
    <source>
        <dbReference type="ARBA" id="ARBA00005695"/>
    </source>
</evidence>
<dbReference type="GO" id="GO:0015833">
    <property type="term" value="P:peptide transport"/>
    <property type="evidence" value="ECO:0007669"/>
    <property type="project" value="TreeGrafter"/>
</dbReference>
<feature type="compositionally biased region" description="Polar residues" evidence="4">
    <location>
        <begin position="747"/>
        <end position="756"/>
    </location>
</feature>
<dbReference type="OrthoDB" id="194307at2157"/>
<feature type="domain" description="Solute-binding protein family 5" evidence="6">
    <location>
        <begin position="27"/>
        <end position="270"/>
    </location>
</feature>
<evidence type="ECO:0000256" key="4">
    <source>
        <dbReference type="SAM" id="MobiDB-lite"/>
    </source>
</evidence>
<evidence type="ECO:0000256" key="2">
    <source>
        <dbReference type="ARBA" id="ARBA00022448"/>
    </source>
</evidence>
<keyword evidence="2" id="KW-0813">Transport</keyword>
<evidence type="ECO:0000313" key="10">
    <source>
        <dbReference type="Proteomes" id="UP000250136"/>
    </source>
</evidence>
<dbReference type="GeneID" id="33333897"/>
<dbReference type="PANTHER" id="PTHR30290">
    <property type="entry name" value="PERIPLASMIC BINDING COMPONENT OF ABC TRANSPORTER"/>
    <property type="match status" value="1"/>
</dbReference>